<dbReference type="GO" id="GO:0005667">
    <property type="term" value="C:transcription regulator complex"/>
    <property type="evidence" value="ECO:0007669"/>
    <property type="project" value="TreeGrafter"/>
</dbReference>
<feature type="domain" description="C2H2-type" evidence="9">
    <location>
        <begin position="401"/>
        <end position="430"/>
    </location>
</feature>
<dbReference type="PROSITE" id="PS50157">
    <property type="entry name" value="ZINC_FINGER_C2H2_2"/>
    <property type="match status" value="4"/>
</dbReference>
<organism evidence="10 11">
    <name type="scientific">Blastocystis sp. subtype 1 (strain ATCC 50177 / NandII)</name>
    <dbReference type="NCBI Taxonomy" id="478820"/>
    <lineage>
        <taxon>Eukaryota</taxon>
        <taxon>Sar</taxon>
        <taxon>Stramenopiles</taxon>
        <taxon>Bigyra</taxon>
        <taxon>Opalozoa</taxon>
        <taxon>Opalinata</taxon>
        <taxon>Blastocystidae</taxon>
        <taxon>Blastocystis</taxon>
    </lineage>
</organism>
<feature type="domain" description="C2H2-type" evidence="9">
    <location>
        <begin position="308"/>
        <end position="337"/>
    </location>
</feature>
<dbReference type="OrthoDB" id="8117402at2759"/>
<feature type="domain" description="C2H2-type" evidence="9">
    <location>
        <begin position="370"/>
        <end position="400"/>
    </location>
</feature>
<dbReference type="InterPro" id="IPR009071">
    <property type="entry name" value="HMG_box_dom"/>
</dbReference>
<keyword evidence="6" id="KW-0238">DNA-binding</keyword>
<dbReference type="InterPro" id="IPR036910">
    <property type="entry name" value="HMG_box_dom_sf"/>
</dbReference>
<dbReference type="Gene3D" id="3.30.160.60">
    <property type="entry name" value="Classic Zinc Finger"/>
    <property type="match status" value="5"/>
</dbReference>
<dbReference type="GO" id="GO:0000978">
    <property type="term" value="F:RNA polymerase II cis-regulatory region sequence-specific DNA binding"/>
    <property type="evidence" value="ECO:0007669"/>
    <property type="project" value="TreeGrafter"/>
</dbReference>
<evidence type="ECO:0000259" key="8">
    <source>
        <dbReference type="PROSITE" id="PS50118"/>
    </source>
</evidence>
<feature type="compositionally biased region" description="Basic and acidic residues" evidence="7">
    <location>
        <begin position="156"/>
        <end position="171"/>
    </location>
</feature>
<dbReference type="GO" id="GO:0000981">
    <property type="term" value="F:DNA-binding transcription factor activity, RNA polymerase II-specific"/>
    <property type="evidence" value="ECO:0007669"/>
    <property type="project" value="TreeGrafter"/>
</dbReference>
<dbReference type="GO" id="GO:0000785">
    <property type="term" value="C:chromatin"/>
    <property type="evidence" value="ECO:0007669"/>
    <property type="project" value="TreeGrafter"/>
</dbReference>
<evidence type="ECO:0000256" key="6">
    <source>
        <dbReference type="PROSITE-ProRule" id="PRU00267"/>
    </source>
</evidence>
<dbReference type="Pfam" id="PF00505">
    <property type="entry name" value="HMG_box"/>
    <property type="match status" value="1"/>
</dbReference>
<reference evidence="10 11" key="1">
    <citation type="submission" date="2016-05" db="EMBL/GenBank/DDBJ databases">
        <title>Nuclear genome of Blastocystis sp. subtype 1 NandII.</title>
        <authorList>
            <person name="Gentekaki E."/>
            <person name="Curtis B."/>
            <person name="Stairs C."/>
            <person name="Eme L."/>
            <person name="Herman E."/>
            <person name="Klimes V."/>
            <person name="Arias M.C."/>
            <person name="Elias M."/>
            <person name="Hilliou F."/>
            <person name="Klute M."/>
            <person name="Malik S.-B."/>
            <person name="Pightling A."/>
            <person name="Rachubinski R."/>
            <person name="Salas D."/>
            <person name="Schlacht A."/>
            <person name="Suga H."/>
            <person name="Archibald J."/>
            <person name="Ball S.G."/>
            <person name="Clark G."/>
            <person name="Dacks J."/>
            <person name="Van Der Giezen M."/>
            <person name="Tsaousis A."/>
            <person name="Roger A."/>
        </authorList>
    </citation>
    <scope>NUCLEOTIDE SEQUENCE [LARGE SCALE GENOMIC DNA]</scope>
    <source>
        <strain evidence="11">ATCC 50177 / NandII</strain>
    </source>
</reference>
<feature type="region of interest" description="Disordered" evidence="7">
    <location>
        <begin position="143"/>
        <end position="171"/>
    </location>
</feature>
<dbReference type="InterPro" id="IPR036236">
    <property type="entry name" value="Znf_C2H2_sf"/>
</dbReference>
<keyword evidence="3 5" id="KW-0863">Zinc-finger</keyword>
<keyword evidence="11" id="KW-1185">Reference proteome</keyword>
<feature type="domain" description="C2H2-type" evidence="9">
    <location>
        <begin position="276"/>
        <end position="305"/>
    </location>
</feature>
<evidence type="ECO:0000256" key="5">
    <source>
        <dbReference type="PROSITE-ProRule" id="PRU00042"/>
    </source>
</evidence>
<dbReference type="PROSITE" id="PS00028">
    <property type="entry name" value="ZINC_FINGER_C2H2_1"/>
    <property type="match status" value="4"/>
</dbReference>
<dbReference type="Pfam" id="PF00096">
    <property type="entry name" value="zf-C2H2"/>
    <property type="match status" value="5"/>
</dbReference>
<dbReference type="STRING" id="478820.A0A196SDR3"/>
<dbReference type="PROSITE" id="PS50118">
    <property type="entry name" value="HMG_BOX_2"/>
    <property type="match status" value="1"/>
</dbReference>
<dbReference type="GO" id="GO:0008270">
    <property type="term" value="F:zinc ion binding"/>
    <property type="evidence" value="ECO:0007669"/>
    <property type="project" value="UniProtKB-KW"/>
</dbReference>
<dbReference type="FunFam" id="3.30.160.60:FF:000125">
    <property type="entry name" value="Putative zinc finger protein 143"/>
    <property type="match status" value="1"/>
</dbReference>
<name>A0A196SDR3_BLAHN</name>
<evidence type="ECO:0000256" key="3">
    <source>
        <dbReference type="ARBA" id="ARBA00022771"/>
    </source>
</evidence>
<dbReference type="Gene3D" id="1.10.30.10">
    <property type="entry name" value="High mobility group box domain"/>
    <property type="match status" value="1"/>
</dbReference>
<gene>
    <name evidence="10" type="ORF">AV274_3129</name>
</gene>
<accession>A0A196SDR3</accession>
<dbReference type="InterPro" id="IPR013087">
    <property type="entry name" value="Znf_C2H2_type"/>
</dbReference>
<evidence type="ECO:0000313" key="10">
    <source>
        <dbReference type="EMBL" id="OAO15143.1"/>
    </source>
</evidence>
<evidence type="ECO:0000313" key="11">
    <source>
        <dbReference type="Proteomes" id="UP000078348"/>
    </source>
</evidence>
<evidence type="ECO:0000256" key="2">
    <source>
        <dbReference type="ARBA" id="ARBA00022737"/>
    </source>
</evidence>
<dbReference type="SUPFAM" id="SSF57667">
    <property type="entry name" value="beta-beta-alpha zinc fingers"/>
    <property type="match status" value="3"/>
</dbReference>
<comment type="caution">
    <text evidence="10">The sequence shown here is derived from an EMBL/GenBank/DDBJ whole genome shotgun (WGS) entry which is preliminary data.</text>
</comment>
<dbReference type="PANTHER" id="PTHR14003:SF19">
    <property type="entry name" value="YY2 TRANSCRIPTION FACTOR"/>
    <property type="match status" value="1"/>
</dbReference>
<dbReference type="SMART" id="SM00398">
    <property type="entry name" value="HMG"/>
    <property type="match status" value="1"/>
</dbReference>
<keyword evidence="1" id="KW-0479">Metal-binding</keyword>
<dbReference type="SUPFAM" id="SSF47095">
    <property type="entry name" value="HMG-box"/>
    <property type="match status" value="1"/>
</dbReference>
<evidence type="ECO:0000256" key="4">
    <source>
        <dbReference type="ARBA" id="ARBA00022833"/>
    </source>
</evidence>
<proteinExistence type="predicted"/>
<evidence type="ECO:0000256" key="7">
    <source>
        <dbReference type="SAM" id="MobiDB-lite"/>
    </source>
</evidence>
<dbReference type="GO" id="GO:0031519">
    <property type="term" value="C:PcG protein complex"/>
    <property type="evidence" value="ECO:0007669"/>
    <property type="project" value="TreeGrafter"/>
</dbReference>
<dbReference type="EMBL" id="LXWW01000168">
    <property type="protein sequence ID" value="OAO15143.1"/>
    <property type="molecule type" value="Genomic_DNA"/>
</dbReference>
<keyword evidence="6" id="KW-0539">Nucleus</keyword>
<evidence type="ECO:0000259" key="9">
    <source>
        <dbReference type="PROSITE" id="PS50157"/>
    </source>
</evidence>
<sequence length="437" mass="49899">MNNNMSSSRSNVVAVQTQSTPMNILSYSDSNVSQGMGGEGGMNSAVVTYSYIANDSLPYHQTDMQMGMLPMDNIQENQEYINPQEYGSVPLNTQNFSLKPPKRLMSAYACFSRKVFNDVKATMPPQSKQSDIFREIAKKWKGMSPEEKQPYVNEANEDKKRKKDEEQQYNRFRRDIEKGYEIGGNSLLRLTGSQGGNHTLQTLFAEHDAKQMALFFLNLNECDLKGTIDVVRETINLISTTDLSQLYDKNDPALLVPDTYPLSSDAIISSHGTPQYKCTYPGCNKVFNWKSNLNVHMRTHEVNRPRDFVCPEPNCGKKFYDQQHLKQHLQIHKRTPNSHVCPYPGCTKKYSTPGGLKLHIKSHHQIDKKYKCDVPGCDKAFVRRTDLKIHKLRVHSDSKPFVCHFSNCDKSYVSQSELNRHMQTHKYNDHTVPSIVA</sequence>
<feature type="DNA-binding region" description="HMG box" evidence="6">
    <location>
        <begin position="101"/>
        <end position="170"/>
    </location>
</feature>
<dbReference type="SMART" id="SM00355">
    <property type="entry name" value="ZnF_C2H2"/>
    <property type="match status" value="5"/>
</dbReference>
<keyword evidence="4" id="KW-0862">Zinc</keyword>
<evidence type="ECO:0000256" key="1">
    <source>
        <dbReference type="ARBA" id="ARBA00022723"/>
    </source>
</evidence>
<keyword evidence="2" id="KW-0677">Repeat</keyword>
<dbReference type="CDD" id="cd00084">
    <property type="entry name" value="HMG-box_SF"/>
    <property type="match status" value="1"/>
</dbReference>
<feature type="domain" description="HMG box" evidence="8">
    <location>
        <begin position="101"/>
        <end position="170"/>
    </location>
</feature>
<protein>
    <submittedName>
        <fullName evidence="10">Zinc finger protein</fullName>
    </submittedName>
</protein>
<dbReference type="PANTHER" id="PTHR14003">
    <property type="entry name" value="TRANSCRIPTIONAL REPRESSOR PROTEIN YY"/>
    <property type="match status" value="1"/>
</dbReference>
<dbReference type="AlphaFoldDB" id="A0A196SDR3"/>
<dbReference type="Proteomes" id="UP000078348">
    <property type="component" value="Unassembled WGS sequence"/>
</dbReference>